<dbReference type="Proteomes" id="UP000240010">
    <property type="component" value="Unassembled WGS sequence"/>
</dbReference>
<evidence type="ECO:0000313" key="4">
    <source>
        <dbReference type="EMBL" id="PPK75283.1"/>
    </source>
</evidence>
<feature type="domain" description="Glycosyltransferase 2-like" evidence="3">
    <location>
        <begin position="5"/>
        <end position="141"/>
    </location>
</feature>
<protein>
    <submittedName>
        <fullName evidence="4">Glycosyltransferase involved in cell wall biosynthesis</fullName>
    </submittedName>
</protein>
<comment type="caution">
    <text evidence="4">The sequence shown here is derived from an EMBL/GenBank/DDBJ whole genome shotgun (WGS) entry which is preliminary data.</text>
</comment>
<dbReference type="GO" id="GO:0016758">
    <property type="term" value="F:hexosyltransferase activity"/>
    <property type="evidence" value="ECO:0007669"/>
    <property type="project" value="UniProtKB-ARBA"/>
</dbReference>
<dbReference type="PANTHER" id="PTHR22916:SF51">
    <property type="entry name" value="GLYCOSYLTRANSFERASE EPSH-RELATED"/>
    <property type="match status" value="1"/>
</dbReference>
<dbReference type="InterPro" id="IPR001173">
    <property type="entry name" value="Glyco_trans_2-like"/>
</dbReference>
<dbReference type="AlphaFoldDB" id="A0A2S6HD13"/>
<dbReference type="CDD" id="cd00761">
    <property type="entry name" value="Glyco_tranf_GTA_type"/>
    <property type="match status" value="1"/>
</dbReference>
<reference evidence="4 5" key="1">
    <citation type="submission" date="2018-02" db="EMBL/GenBank/DDBJ databases">
        <title>Subsurface microbial communities from deep shales in Ohio and West Virginia, USA.</title>
        <authorList>
            <person name="Wrighton K."/>
        </authorList>
    </citation>
    <scope>NUCLEOTIDE SEQUENCE [LARGE SCALE GENOMIC DNA]</scope>
    <source>
        <strain evidence="4 5">OWC-DMM</strain>
    </source>
</reference>
<keyword evidence="1" id="KW-0328">Glycosyltransferase</keyword>
<accession>A0A2S6HD13</accession>
<dbReference type="Gene3D" id="3.90.550.10">
    <property type="entry name" value="Spore Coat Polysaccharide Biosynthesis Protein SpsA, Chain A"/>
    <property type="match status" value="1"/>
</dbReference>
<dbReference type="Pfam" id="PF00535">
    <property type="entry name" value="Glycos_transf_2"/>
    <property type="match status" value="1"/>
</dbReference>
<dbReference type="InterPro" id="IPR029044">
    <property type="entry name" value="Nucleotide-diphossugar_trans"/>
</dbReference>
<proteinExistence type="predicted"/>
<organism evidence="4 5">
    <name type="scientific">Methylobacter tundripaludum</name>
    <dbReference type="NCBI Taxonomy" id="173365"/>
    <lineage>
        <taxon>Bacteria</taxon>
        <taxon>Pseudomonadati</taxon>
        <taxon>Pseudomonadota</taxon>
        <taxon>Gammaproteobacteria</taxon>
        <taxon>Methylococcales</taxon>
        <taxon>Methylococcaceae</taxon>
        <taxon>Methylobacter</taxon>
    </lineage>
</organism>
<name>A0A2S6HD13_9GAMM</name>
<sequence length="331" mass="38474">MTKLSIIIPVYGVEKYIERCCVSVFEQTYKNFELIFVNDCSKDKSEEIVLRVIKLYEALGISTKIIKHEVNKGISAARETGLNAATGEYILYVDSDDYIAPDMLELLISRANETEADIVYCDFYEVKNGQQLYVDQSLKVTEPALITAAMLRQEIVWAPWNKIFRRSIAVEHNIHWPIGINIGEDLVVVTQLFCYAKRIEHVSNALYFYNRDNVNSYLNIWNSSTCYQNTRAVAAVNDFLIHQSFNPILFDALTQTKLMARYQMLYAFDNELLNLVGDTFPDTNDKIFSYRNTPFYWKIALFFVVKKKVLLSRLALKIIEWIRKFRSYTNS</sequence>
<evidence type="ECO:0000256" key="1">
    <source>
        <dbReference type="ARBA" id="ARBA00022676"/>
    </source>
</evidence>
<keyword evidence="2 4" id="KW-0808">Transferase</keyword>
<evidence type="ECO:0000259" key="3">
    <source>
        <dbReference type="Pfam" id="PF00535"/>
    </source>
</evidence>
<dbReference type="PANTHER" id="PTHR22916">
    <property type="entry name" value="GLYCOSYLTRANSFERASE"/>
    <property type="match status" value="1"/>
</dbReference>
<dbReference type="RefSeq" id="WP_104429146.1">
    <property type="nucleotide sequence ID" value="NZ_PTIZ01000006.1"/>
</dbReference>
<gene>
    <name evidence="4" type="ORF">B0F87_106131</name>
</gene>
<dbReference type="SUPFAM" id="SSF53448">
    <property type="entry name" value="Nucleotide-diphospho-sugar transferases"/>
    <property type="match status" value="1"/>
</dbReference>
<evidence type="ECO:0000313" key="5">
    <source>
        <dbReference type="Proteomes" id="UP000240010"/>
    </source>
</evidence>
<evidence type="ECO:0000256" key="2">
    <source>
        <dbReference type="ARBA" id="ARBA00022679"/>
    </source>
</evidence>
<dbReference type="EMBL" id="PTIZ01000006">
    <property type="protein sequence ID" value="PPK75283.1"/>
    <property type="molecule type" value="Genomic_DNA"/>
</dbReference>